<name>A0A7R8X3L4_9CRUS</name>
<dbReference type="EMBL" id="LR899731">
    <property type="protein sequence ID" value="CAD7242082.1"/>
    <property type="molecule type" value="Genomic_DNA"/>
</dbReference>
<organism evidence="1">
    <name type="scientific">Darwinula stevensoni</name>
    <dbReference type="NCBI Taxonomy" id="69355"/>
    <lineage>
        <taxon>Eukaryota</taxon>
        <taxon>Metazoa</taxon>
        <taxon>Ecdysozoa</taxon>
        <taxon>Arthropoda</taxon>
        <taxon>Crustacea</taxon>
        <taxon>Oligostraca</taxon>
        <taxon>Ostracoda</taxon>
        <taxon>Podocopa</taxon>
        <taxon>Podocopida</taxon>
        <taxon>Darwinulocopina</taxon>
        <taxon>Darwinuloidea</taxon>
        <taxon>Darwinulidae</taxon>
        <taxon>Darwinula</taxon>
    </lineage>
</organism>
<dbReference type="Proteomes" id="UP000677054">
    <property type="component" value="Unassembled WGS sequence"/>
</dbReference>
<keyword evidence="2" id="KW-1185">Reference proteome</keyword>
<proteinExistence type="predicted"/>
<evidence type="ECO:0000313" key="1">
    <source>
        <dbReference type="EMBL" id="CAD7242082.1"/>
    </source>
</evidence>
<dbReference type="EMBL" id="CAJPEV010000214">
    <property type="protein sequence ID" value="CAG0882469.1"/>
    <property type="molecule type" value="Genomic_DNA"/>
</dbReference>
<dbReference type="AlphaFoldDB" id="A0A7R8X3L4"/>
<accession>A0A7R8X3L4</accession>
<evidence type="ECO:0000313" key="2">
    <source>
        <dbReference type="Proteomes" id="UP000677054"/>
    </source>
</evidence>
<reference evidence="1" key="1">
    <citation type="submission" date="2020-11" db="EMBL/GenBank/DDBJ databases">
        <authorList>
            <person name="Tran Van P."/>
        </authorList>
    </citation>
    <scope>NUCLEOTIDE SEQUENCE</scope>
</reference>
<protein>
    <recommendedName>
        <fullName evidence="3">ZAD domain-containing protein</fullName>
    </recommendedName>
</protein>
<evidence type="ECO:0008006" key="3">
    <source>
        <dbReference type="Google" id="ProtNLM"/>
    </source>
</evidence>
<gene>
    <name evidence="1" type="ORF">DSTB1V02_LOCUS2055</name>
</gene>
<sequence>MCCIYISDMDKKQSKPSGKPKEEICVICGLSDDQCIHISASYTLTSDQPVVWKLTCIIPLPAGVLDSRTLCTRCFALLNEIDRLESLLTEKMYEMRNLYEEKQAMLKCCSDDLGEEAWEEPVQNAEKPDISQNFEPFDEEHCDMSLFNTNVLHPDGAWMWAKPKVTVKPLTARGLQTVERKALRSHFLPAPTSRFLIPRCASKFLFHYALGPLYMDGALGGN</sequence>